<dbReference type="Proteomes" id="UP000268684">
    <property type="component" value="Chromosome II"/>
</dbReference>
<sequence length="276" mass="28973">MKTRLRAAGALIAIACAAGATSAIAADSQPLPKGVAIVVNGTPIAQSDFDSAVKATGQPDTPELRARVKRELVMRQLISQAADKAHYGSRPEVQGIVARVRADAATDLYLRDTLRPQPVTDAQVKARYDAIVAIAGQFDYRAEVIAVGDAMKANAALAKLKQGVAFDAVAKEYNTTVNGGVAQWVSLKTPLVEGQTGGLPMPIAQAIAMTPIGATTGPIQLGDAFAIVRLDEKRKTVVPSFDQAKGVLRQQLDAQANDRALAALVDKLAAEAKIEQ</sequence>
<feature type="signal peptide" evidence="8">
    <location>
        <begin position="1"/>
        <end position="25"/>
    </location>
</feature>
<dbReference type="AlphaFoldDB" id="A0AAJ5NHY0"/>
<dbReference type="PANTHER" id="PTHR47245">
    <property type="entry name" value="PEPTIDYLPROLYL ISOMERASE"/>
    <property type="match status" value="1"/>
</dbReference>
<evidence type="ECO:0000256" key="1">
    <source>
        <dbReference type="ARBA" id="ARBA00000971"/>
    </source>
</evidence>
<dbReference type="InterPro" id="IPR046357">
    <property type="entry name" value="PPIase_dom_sf"/>
</dbReference>
<evidence type="ECO:0000259" key="9">
    <source>
        <dbReference type="PROSITE" id="PS50198"/>
    </source>
</evidence>
<evidence type="ECO:0000313" key="10">
    <source>
        <dbReference type="EMBL" id="VBB15626.1"/>
    </source>
</evidence>
<evidence type="ECO:0000256" key="4">
    <source>
        <dbReference type="ARBA" id="ARBA00022729"/>
    </source>
</evidence>
<keyword evidence="11" id="KW-1185">Reference proteome</keyword>
<feature type="domain" description="PpiC" evidence="9">
    <location>
        <begin position="135"/>
        <end position="232"/>
    </location>
</feature>
<keyword evidence="4 8" id="KW-0732">Signal</keyword>
<dbReference type="Pfam" id="PF13145">
    <property type="entry name" value="Rotamase_2"/>
    <property type="match status" value="1"/>
</dbReference>
<evidence type="ECO:0000256" key="2">
    <source>
        <dbReference type="ARBA" id="ARBA00007656"/>
    </source>
</evidence>
<gene>
    <name evidence="10" type="ORF">BSTAB16_5823</name>
</gene>
<evidence type="ECO:0000256" key="7">
    <source>
        <dbReference type="PROSITE-ProRule" id="PRU00278"/>
    </source>
</evidence>
<dbReference type="PANTHER" id="PTHR47245:SF1">
    <property type="entry name" value="FOLDASE PROTEIN PRSA"/>
    <property type="match status" value="1"/>
</dbReference>
<dbReference type="EC" id="5.2.1.8" evidence="3"/>
<dbReference type="GO" id="GO:0003755">
    <property type="term" value="F:peptidyl-prolyl cis-trans isomerase activity"/>
    <property type="evidence" value="ECO:0007669"/>
    <property type="project" value="UniProtKB-KW"/>
</dbReference>
<dbReference type="RefSeq" id="WP_122171051.1">
    <property type="nucleotide sequence ID" value="NZ_LR025743.1"/>
</dbReference>
<dbReference type="InterPro" id="IPR050245">
    <property type="entry name" value="PrsA_foldase"/>
</dbReference>
<evidence type="ECO:0000256" key="8">
    <source>
        <dbReference type="SAM" id="SignalP"/>
    </source>
</evidence>
<proteinExistence type="inferred from homology"/>
<dbReference type="InterPro" id="IPR000297">
    <property type="entry name" value="PPIase_PpiC"/>
</dbReference>
<name>A0AAJ5NHY0_9BURK</name>
<comment type="similarity">
    <text evidence="2">Belongs to the PpiC/parvulin rotamase family.</text>
</comment>
<dbReference type="SUPFAM" id="SSF54534">
    <property type="entry name" value="FKBP-like"/>
    <property type="match status" value="1"/>
</dbReference>
<dbReference type="Gene3D" id="3.10.50.40">
    <property type="match status" value="1"/>
</dbReference>
<evidence type="ECO:0000256" key="6">
    <source>
        <dbReference type="ARBA" id="ARBA00023235"/>
    </source>
</evidence>
<evidence type="ECO:0000256" key="5">
    <source>
        <dbReference type="ARBA" id="ARBA00023110"/>
    </source>
</evidence>
<dbReference type="EMBL" id="LR025743">
    <property type="protein sequence ID" value="VBB15626.1"/>
    <property type="molecule type" value="Genomic_DNA"/>
</dbReference>
<feature type="chain" id="PRO_5042475531" description="peptidylprolyl isomerase" evidence="8">
    <location>
        <begin position="26"/>
        <end position="276"/>
    </location>
</feature>
<protein>
    <recommendedName>
        <fullName evidence="3">peptidylprolyl isomerase</fullName>
        <ecNumber evidence="3">5.2.1.8</ecNumber>
    </recommendedName>
</protein>
<dbReference type="GeneID" id="71058241"/>
<reference evidence="10 11" key="1">
    <citation type="submission" date="2017-11" db="EMBL/GenBank/DDBJ databases">
        <authorList>
            <person name="Seth-Smith MB H."/>
        </authorList>
    </citation>
    <scope>NUCLEOTIDE SEQUENCE [LARGE SCALE GENOMIC DNA]</scope>
    <source>
        <strain evidence="10">E</strain>
    </source>
</reference>
<dbReference type="SUPFAM" id="SSF109998">
    <property type="entry name" value="Triger factor/SurA peptide-binding domain-like"/>
    <property type="match status" value="1"/>
</dbReference>
<organism evidence="10 11">
    <name type="scientific">Burkholderia stabilis</name>
    <dbReference type="NCBI Taxonomy" id="95485"/>
    <lineage>
        <taxon>Bacteria</taxon>
        <taxon>Pseudomonadati</taxon>
        <taxon>Pseudomonadota</taxon>
        <taxon>Betaproteobacteria</taxon>
        <taxon>Burkholderiales</taxon>
        <taxon>Burkholderiaceae</taxon>
        <taxon>Burkholderia</taxon>
        <taxon>Burkholderia cepacia complex</taxon>
    </lineage>
</organism>
<keyword evidence="6 7" id="KW-0413">Isomerase</keyword>
<comment type="catalytic activity">
    <reaction evidence="1">
        <text>[protein]-peptidylproline (omega=180) = [protein]-peptidylproline (omega=0)</text>
        <dbReference type="Rhea" id="RHEA:16237"/>
        <dbReference type="Rhea" id="RHEA-COMP:10747"/>
        <dbReference type="Rhea" id="RHEA-COMP:10748"/>
        <dbReference type="ChEBI" id="CHEBI:83833"/>
        <dbReference type="ChEBI" id="CHEBI:83834"/>
        <dbReference type="EC" id="5.2.1.8"/>
    </reaction>
</comment>
<keyword evidence="5 7" id="KW-0697">Rotamase</keyword>
<evidence type="ECO:0000313" key="11">
    <source>
        <dbReference type="Proteomes" id="UP000268684"/>
    </source>
</evidence>
<evidence type="ECO:0000256" key="3">
    <source>
        <dbReference type="ARBA" id="ARBA00013194"/>
    </source>
</evidence>
<accession>A0AAJ5NHY0</accession>
<dbReference type="PROSITE" id="PS50198">
    <property type="entry name" value="PPIC_PPIASE_2"/>
    <property type="match status" value="1"/>
</dbReference>
<dbReference type="InterPro" id="IPR027304">
    <property type="entry name" value="Trigger_fact/SurA_dom_sf"/>
</dbReference>